<protein>
    <submittedName>
        <fullName evidence="4">TPR repeat protein</fullName>
    </submittedName>
</protein>
<dbReference type="STRING" id="641524.ADICYQ_1821"/>
<dbReference type="SMART" id="SM00028">
    <property type="entry name" value="TPR"/>
    <property type="match status" value="4"/>
</dbReference>
<evidence type="ECO:0000313" key="4">
    <source>
        <dbReference type="EMBL" id="EPR69173.1"/>
    </source>
</evidence>
<gene>
    <name evidence="4" type="ORF">ADICYQ_1821</name>
</gene>
<proteinExistence type="predicted"/>
<dbReference type="PANTHER" id="PTHR44943:SF8">
    <property type="entry name" value="TPR REPEAT-CONTAINING PROTEIN MJ0263"/>
    <property type="match status" value="1"/>
</dbReference>
<dbReference type="PROSITE" id="PS50005">
    <property type="entry name" value="TPR"/>
    <property type="match status" value="2"/>
</dbReference>
<evidence type="ECO:0000256" key="3">
    <source>
        <dbReference type="PROSITE-ProRule" id="PRU00339"/>
    </source>
</evidence>
<name>S7WZ43_9BACT</name>
<dbReference type="PANTHER" id="PTHR44943">
    <property type="entry name" value="CELLULOSE SYNTHASE OPERON PROTEIN C"/>
    <property type="match status" value="1"/>
</dbReference>
<feature type="repeat" description="TPR" evidence="3">
    <location>
        <begin position="91"/>
        <end position="124"/>
    </location>
</feature>
<dbReference type="Pfam" id="PF07719">
    <property type="entry name" value="TPR_2"/>
    <property type="match status" value="1"/>
</dbReference>
<dbReference type="InterPro" id="IPR011990">
    <property type="entry name" value="TPR-like_helical_dom_sf"/>
</dbReference>
<keyword evidence="2 3" id="KW-0802">TPR repeat</keyword>
<evidence type="ECO:0000313" key="5">
    <source>
        <dbReference type="Proteomes" id="UP000014974"/>
    </source>
</evidence>
<accession>S7WZ43</accession>
<dbReference type="InterPro" id="IPR051685">
    <property type="entry name" value="Ycf3/AcsC/BcsC/TPR_MFPF"/>
</dbReference>
<keyword evidence="1" id="KW-0677">Repeat</keyword>
<dbReference type="InterPro" id="IPR013105">
    <property type="entry name" value="TPR_2"/>
</dbReference>
<dbReference type="InterPro" id="IPR019734">
    <property type="entry name" value="TPR_rpt"/>
</dbReference>
<dbReference type="Proteomes" id="UP000014974">
    <property type="component" value="Unassembled WGS sequence"/>
</dbReference>
<reference evidence="4 5" key="1">
    <citation type="journal article" date="2013" name="Genome Announc.">
        <title>Draft Genome Sequence of Cyclobacterium qasimii Strain M12-11BT, Isolated from Arctic Marine Sediment.</title>
        <authorList>
            <person name="Shivaji S."/>
            <person name="Ara S."/>
            <person name="Singh A."/>
            <person name="Kumar Pinnaka A."/>
        </authorList>
    </citation>
    <scope>NUCLEOTIDE SEQUENCE [LARGE SCALE GENOMIC DNA]</scope>
    <source>
        <strain evidence="4 5">M12-11B</strain>
    </source>
</reference>
<comment type="caution">
    <text evidence="4">The sequence shown here is derived from an EMBL/GenBank/DDBJ whole genome shotgun (WGS) entry which is preliminary data.</text>
</comment>
<dbReference type="AlphaFoldDB" id="S7WZ43"/>
<feature type="repeat" description="TPR" evidence="3">
    <location>
        <begin position="57"/>
        <end position="90"/>
    </location>
</feature>
<dbReference type="SUPFAM" id="SSF48452">
    <property type="entry name" value="TPR-like"/>
    <property type="match status" value="1"/>
</dbReference>
<dbReference type="Gene3D" id="1.25.40.10">
    <property type="entry name" value="Tetratricopeptide repeat domain"/>
    <property type="match status" value="1"/>
</dbReference>
<sequence>MMEGTMEERKQIGTIEGIRGTLKEAFDMLPSSCYNVRRLKIEDKKSQFYKRSDNQLANEHFDKGNDFMERDDYKNAIKQFKSAIKIENGFVYAIDHLAISYRRLENYKSAIKYYKKSLEIFPEGDVALLNIAVSYSFVEDDNNSIKSYKQLKFLYPDNPEGYFGLAKMLFVTEDYENALDNLFIAHRIYVDTNSDYAMDSEKLMGIMISKLTELNKTDLIEKKAKEHNITIEN</sequence>
<organism evidence="4 5">
    <name type="scientific">Cyclobacterium qasimii M12-11B</name>
    <dbReference type="NCBI Taxonomy" id="641524"/>
    <lineage>
        <taxon>Bacteria</taxon>
        <taxon>Pseudomonadati</taxon>
        <taxon>Bacteroidota</taxon>
        <taxon>Cytophagia</taxon>
        <taxon>Cytophagales</taxon>
        <taxon>Cyclobacteriaceae</taxon>
        <taxon>Cyclobacterium</taxon>
    </lineage>
</organism>
<dbReference type="eggNOG" id="COG0457">
    <property type="taxonomic scope" value="Bacteria"/>
</dbReference>
<evidence type="ECO:0000256" key="1">
    <source>
        <dbReference type="ARBA" id="ARBA00022737"/>
    </source>
</evidence>
<dbReference type="EMBL" id="ATNM01000072">
    <property type="protein sequence ID" value="EPR69173.1"/>
    <property type="molecule type" value="Genomic_DNA"/>
</dbReference>
<evidence type="ECO:0000256" key="2">
    <source>
        <dbReference type="ARBA" id="ARBA00022803"/>
    </source>
</evidence>